<dbReference type="Proteomes" id="UP000799441">
    <property type="component" value="Unassembled WGS sequence"/>
</dbReference>
<gene>
    <name evidence="1" type="ORF">K431DRAFT_162107</name>
</gene>
<name>A0A9P4Q2G0_9PEZI</name>
<proteinExistence type="predicted"/>
<comment type="caution">
    <text evidence="1">The sequence shown here is derived from an EMBL/GenBank/DDBJ whole genome shotgun (WGS) entry which is preliminary data.</text>
</comment>
<dbReference type="EMBL" id="MU003851">
    <property type="protein sequence ID" value="KAF2717146.1"/>
    <property type="molecule type" value="Genomic_DNA"/>
</dbReference>
<dbReference type="AlphaFoldDB" id="A0A9P4Q2G0"/>
<sequence length="79" mass="9252">MHSWSRVRHERSRRWIQGVLRLLQRPSNVVNDKDIYAGVDNSIMRTSAKLLKIFQDAGPKVIISEMQKRMLRGLCFIEA</sequence>
<dbReference type="InterPro" id="IPR029063">
    <property type="entry name" value="SAM-dependent_MTases_sf"/>
</dbReference>
<reference evidence="1" key="1">
    <citation type="journal article" date="2020" name="Stud. Mycol.">
        <title>101 Dothideomycetes genomes: a test case for predicting lifestyles and emergence of pathogens.</title>
        <authorList>
            <person name="Haridas S."/>
            <person name="Albert R."/>
            <person name="Binder M."/>
            <person name="Bloem J."/>
            <person name="Labutti K."/>
            <person name="Salamov A."/>
            <person name="Andreopoulos B."/>
            <person name="Baker S."/>
            <person name="Barry K."/>
            <person name="Bills G."/>
            <person name="Bluhm B."/>
            <person name="Cannon C."/>
            <person name="Castanera R."/>
            <person name="Culley D."/>
            <person name="Daum C."/>
            <person name="Ezra D."/>
            <person name="Gonzalez J."/>
            <person name="Henrissat B."/>
            <person name="Kuo A."/>
            <person name="Liang C."/>
            <person name="Lipzen A."/>
            <person name="Lutzoni F."/>
            <person name="Magnuson J."/>
            <person name="Mondo S."/>
            <person name="Nolan M."/>
            <person name="Ohm R."/>
            <person name="Pangilinan J."/>
            <person name="Park H.-J."/>
            <person name="Ramirez L."/>
            <person name="Alfaro M."/>
            <person name="Sun H."/>
            <person name="Tritt A."/>
            <person name="Yoshinaga Y."/>
            <person name="Zwiers L.-H."/>
            <person name="Turgeon B."/>
            <person name="Goodwin S."/>
            <person name="Spatafora J."/>
            <person name="Crous P."/>
            <person name="Grigoriev I."/>
        </authorList>
    </citation>
    <scope>NUCLEOTIDE SEQUENCE</scope>
    <source>
        <strain evidence="1">CBS 116435</strain>
    </source>
</reference>
<evidence type="ECO:0000313" key="1">
    <source>
        <dbReference type="EMBL" id="KAF2717146.1"/>
    </source>
</evidence>
<protein>
    <submittedName>
        <fullName evidence="1">Uncharacterized protein</fullName>
    </submittedName>
</protein>
<dbReference type="OrthoDB" id="1298661at2759"/>
<dbReference type="Gene3D" id="3.40.50.150">
    <property type="entry name" value="Vaccinia Virus protein VP39"/>
    <property type="match status" value="1"/>
</dbReference>
<keyword evidence="2" id="KW-1185">Reference proteome</keyword>
<organism evidence="1 2">
    <name type="scientific">Polychaeton citri CBS 116435</name>
    <dbReference type="NCBI Taxonomy" id="1314669"/>
    <lineage>
        <taxon>Eukaryota</taxon>
        <taxon>Fungi</taxon>
        <taxon>Dikarya</taxon>
        <taxon>Ascomycota</taxon>
        <taxon>Pezizomycotina</taxon>
        <taxon>Dothideomycetes</taxon>
        <taxon>Dothideomycetidae</taxon>
        <taxon>Capnodiales</taxon>
        <taxon>Capnodiaceae</taxon>
        <taxon>Polychaeton</taxon>
    </lineage>
</organism>
<accession>A0A9P4Q2G0</accession>
<evidence type="ECO:0000313" key="2">
    <source>
        <dbReference type="Proteomes" id="UP000799441"/>
    </source>
</evidence>